<accession>A0AAN8NIG2</accession>
<dbReference type="EMBL" id="JAVHJM010000006">
    <property type="protein sequence ID" value="KAK6513256.1"/>
    <property type="molecule type" value="Genomic_DNA"/>
</dbReference>
<evidence type="ECO:0000256" key="1">
    <source>
        <dbReference type="SAM" id="MobiDB-lite"/>
    </source>
</evidence>
<dbReference type="AlphaFoldDB" id="A0AAN8NIG2"/>
<evidence type="ECO:0000313" key="2">
    <source>
        <dbReference type="EMBL" id="KAK6513256.1"/>
    </source>
</evidence>
<feature type="compositionally biased region" description="Polar residues" evidence="1">
    <location>
        <begin position="135"/>
        <end position="149"/>
    </location>
</feature>
<comment type="caution">
    <text evidence="2">The sequence shown here is derived from an EMBL/GenBank/DDBJ whole genome shotgun (WGS) entry which is preliminary data.</text>
</comment>
<dbReference type="Proteomes" id="UP001307849">
    <property type="component" value="Unassembled WGS sequence"/>
</dbReference>
<name>A0AAN8NIG2_9PEZI</name>
<organism evidence="2 3">
    <name type="scientific">Arthrobotrys conoides</name>
    <dbReference type="NCBI Taxonomy" id="74498"/>
    <lineage>
        <taxon>Eukaryota</taxon>
        <taxon>Fungi</taxon>
        <taxon>Dikarya</taxon>
        <taxon>Ascomycota</taxon>
        <taxon>Pezizomycotina</taxon>
        <taxon>Orbiliomycetes</taxon>
        <taxon>Orbiliales</taxon>
        <taxon>Orbiliaceae</taxon>
        <taxon>Arthrobotrys</taxon>
    </lineage>
</organism>
<protein>
    <submittedName>
        <fullName evidence="2">Uncharacterized protein</fullName>
    </submittedName>
</protein>
<evidence type="ECO:0000313" key="3">
    <source>
        <dbReference type="Proteomes" id="UP001307849"/>
    </source>
</evidence>
<keyword evidence="3" id="KW-1185">Reference proteome</keyword>
<reference evidence="2 3" key="1">
    <citation type="submission" date="2019-10" db="EMBL/GenBank/DDBJ databases">
        <authorList>
            <person name="Palmer J.M."/>
        </authorList>
    </citation>
    <scope>NUCLEOTIDE SEQUENCE [LARGE SCALE GENOMIC DNA]</scope>
    <source>
        <strain evidence="2 3">TWF506</strain>
    </source>
</reference>
<feature type="region of interest" description="Disordered" evidence="1">
    <location>
        <begin position="131"/>
        <end position="152"/>
    </location>
</feature>
<proteinExistence type="predicted"/>
<gene>
    <name evidence="2" type="ORF">TWF506_009415</name>
</gene>
<sequence length="311" mass="35630">MSNNHSQGTSSLILTTKQPNSLLERFGLAEYTYKTVKTVVCMTCLIICIPEHVAGHLKQKHMFKRAELKRAGLIIHLKSHKWASEEEIWSLINFLIRNRPRPLEPFQTTPGWQCQSCFKCYKSKESLNTHRHTSKGCSQRQNQSEPSQISHKKPVECQKILGHKHGIIIRVYPCSTQRPITKVGMTELDFLRNRRDPTTQTANSDLTSIADPWLVRTGWLAFCRGDSTFVATKLCPLATARGRSSQLECIATATRSTLKKSLRYISETSDYYRRKLETPNPHRHSKDLFGCQKESTQIWYIDLCADGTLHL</sequence>